<evidence type="ECO:0000256" key="8">
    <source>
        <dbReference type="SAM" id="MobiDB-lite"/>
    </source>
</evidence>
<dbReference type="SMART" id="SM01372">
    <property type="entry name" value="E2F_TDP"/>
    <property type="match status" value="1"/>
</dbReference>
<comment type="subcellular location">
    <subcellularLocation>
        <location evidence="1 7">Nucleus</location>
    </subcellularLocation>
</comment>
<dbReference type="PANTHER" id="PTHR12081">
    <property type="entry name" value="TRANSCRIPTION FACTOR E2F"/>
    <property type="match status" value="1"/>
</dbReference>
<dbReference type="EMBL" id="VCEB01004004">
    <property type="protein sequence ID" value="KAB0340866.1"/>
    <property type="molecule type" value="Genomic_DNA"/>
</dbReference>
<dbReference type="InterPro" id="IPR036390">
    <property type="entry name" value="WH_DNA-bd_sf"/>
</dbReference>
<dbReference type="FunFam" id="1.10.10.10:FF:000458">
    <property type="entry name" value="E2F-like (Mammalian transcription factor)"/>
    <property type="match status" value="1"/>
</dbReference>
<reference evidence="10 11" key="1">
    <citation type="submission" date="2019-06" db="EMBL/GenBank/DDBJ databases">
        <title>Discovery of a novel chromosome fission-fusion reversal in muntjac.</title>
        <authorList>
            <person name="Mudd A.B."/>
            <person name="Bredeson J.V."/>
            <person name="Baum R."/>
            <person name="Hockemeyer D."/>
            <person name="Rokhsar D.S."/>
        </authorList>
    </citation>
    <scope>NUCLEOTIDE SEQUENCE [LARGE SCALE GENOMIC DNA]</scope>
    <source>
        <strain evidence="10">UCam_UCB_Mr</strain>
        <tissue evidence="10">Fibroblast cell line</tissue>
    </source>
</reference>
<dbReference type="InterPro" id="IPR015633">
    <property type="entry name" value="E2F"/>
</dbReference>
<dbReference type="InterPro" id="IPR036388">
    <property type="entry name" value="WH-like_DNA-bd_sf"/>
</dbReference>
<keyword evidence="6 7" id="KW-0539">Nucleus</keyword>
<feature type="domain" description="E2F/DP family winged-helix DNA-binding" evidence="9">
    <location>
        <begin position="25"/>
        <end position="90"/>
    </location>
</feature>
<dbReference type="SUPFAM" id="SSF46785">
    <property type="entry name" value="Winged helix' DNA-binding domain"/>
    <property type="match status" value="1"/>
</dbReference>
<dbReference type="Pfam" id="PF16421">
    <property type="entry name" value="E2F_CC-MB"/>
    <property type="match status" value="1"/>
</dbReference>
<dbReference type="AlphaFoldDB" id="A0A5N3UVN9"/>
<dbReference type="SUPFAM" id="SSF144074">
    <property type="entry name" value="E2F-DP heterodimerization region"/>
    <property type="match status" value="1"/>
</dbReference>
<evidence type="ECO:0000256" key="7">
    <source>
        <dbReference type="RuleBase" id="RU003796"/>
    </source>
</evidence>
<accession>A0A5N3UVN9</accession>
<sequence>KVSFNLEDSAQQVSMKKGPKMKIPRCYASLSRLTRRFMALLRSSPGGVLDLNKATEALGVRKRRVYDVISVLSGIKLVERKSKNQIQWIGPDLSCLEIGPEQRKLQEELFDLSEKEAALDELIKDCSQQMFELIEDRENKDLAYVSYQDIHSLEAFREQTMFAINAPAETSFDILYPNDESVAVYMKSTQGPINVYLCLTTQQDVSSDETSGGVGTFSSESTQPGHPHPEKEEYPPEQSEELLEVKTNGM</sequence>
<keyword evidence="11" id="KW-1185">Reference proteome</keyword>
<evidence type="ECO:0000259" key="9">
    <source>
        <dbReference type="SMART" id="SM01372"/>
    </source>
</evidence>
<dbReference type="GO" id="GO:0090575">
    <property type="term" value="C:RNA polymerase II transcription regulator complex"/>
    <property type="evidence" value="ECO:0007669"/>
    <property type="project" value="TreeGrafter"/>
</dbReference>
<dbReference type="GO" id="GO:0046983">
    <property type="term" value="F:protein dimerization activity"/>
    <property type="evidence" value="ECO:0007669"/>
    <property type="project" value="InterPro"/>
</dbReference>
<evidence type="ECO:0000256" key="1">
    <source>
        <dbReference type="ARBA" id="ARBA00004123"/>
    </source>
</evidence>
<organism evidence="10 11">
    <name type="scientific">Muntiacus reevesi</name>
    <name type="common">Reeves' muntjac</name>
    <name type="synonym">Cervus reevesi</name>
    <dbReference type="NCBI Taxonomy" id="9886"/>
    <lineage>
        <taxon>Eukaryota</taxon>
        <taxon>Metazoa</taxon>
        <taxon>Chordata</taxon>
        <taxon>Craniata</taxon>
        <taxon>Vertebrata</taxon>
        <taxon>Euteleostomi</taxon>
        <taxon>Mammalia</taxon>
        <taxon>Eutheria</taxon>
        <taxon>Laurasiatheria</taxon>
        <taxon>Artiodactyla</taxon>
        <taxon>Ruminantia</taxon>
        <taxon>Pecora</taxon>
        <taxon>Cervidae</taxon>
        <taxon>Muntiacinae</taxon>
        <taxon>Muntiacus</taxon>
    </lineage>
</organism>
<evidence type="ECO:0000313" key="10">
    <source>
        <dbReference type="EMBL" id="KAB0340866.1"/>
    </source>
</evidence>
<keyword evidence="5 7" id="KW-0804">Transcription</keyword>
<feature type="non-terminal residue" evidence="10">
    <location>
        <position position="1"/>
    </location>
</feature>
<name>A0A5N3UVN9_MUNRE</name>
<dbReference type="Gene3D" id="1.10.10.10">
    <property type="entry name" value="Winged helix-like DNA-binding domain superfamily/Winged helix DNA-binding domain"/>
    <property type="match status" value="1"/>
</dbReference>
<keyword evidence="3 7" id="KW-0805">Transcription regulation</keyword>
<dbReference type="CDD" id="cd14660">
    <property type="entry name" value="E2F_DD"/>
    <property type="match status" value="1"/>
</dbReference>
<dbReference type="InterPro" id="IPR037241">
    <property type="entry name" value="E2F-DP_heterodim"/>
</dbReference>
<evidence type="ECO:0000313" key="11">
    <source>
        <dbReference type="Proteomes" id="UP000326062"/>
    </source>
</evidence>
<feature type="compositionally biased region" description="Polar residues" evidence="8">
    <location>
        <begin position="207"/>
        <end position="223"/>
    </location>
</feature>
<dbReference type="GO" id="GO:0000978">
    <property type="term" value="F:RNA polymerase II cis-regulatory region sequence-specific DNA binding"/>
    <property type="evidence" value="ECO:0007669"/>
    <property type="project" value="InterPro"/>
</dbReference>
<dbReference type="GO" id="GO:0000981">
    <property type="term" value="F:DNA-binding transcription factor activity, RNA polymerase II-specific"/>
    <property type="evidence" value="ECO:0007669"/>
    <property type="project" value="TreeGrafter"/>
</dbReference>
<dbReference type="Proteomes" id="UP000326062">
    <property type="component" value="Unassembled WGS sequence"/>
</dbReference>
<dbReference type="PANTHER" id="PTHR12081:SF19">
    <property type="entry name" value="TRANSCRIPTION FACTOR E2F6"/>
    <property type="match status" value="1"/>
</dbReference>
<evidence type="ECO:0000256" key="2">
    <source>
        <dbReference type="ARBA" id="ARBA00010940"/>
    </source>
</evidence>
<comment type="caution">
    <text evidence="10">The sequence shown here is derived from an EMBL/GenBank/DDBJ whole genome shotgun (WGS) entry which is preliminary data.</text>
</comment>
<comment type="similarity">
    <text evidence="2 7">Belongs to the E2F/DP family.</text>
</comment>
<proteinExistence type="inferred from homology"/>
<evidence type="ECO:0000256" key="6">
    <source>
        <dbReference type="ARBA" id="ARBA00023242"/>
    </source>
</evidence>
<protein>
    <recommendedName>
        <fullName evidence="9">E2F/DP family winged-helix DNA-binding domain-containing protein</fullName>
    </recommendedName>
</protein>
<evidence type="ECO:0000256" key="3">
    <source>
        <dbReference type="ARBA" id="ARBA00023015"/>
    </source>
</evidence>
<feature type="region of interest" description="Disordered" evidence="8">
    <location>
        <begin position="207"/>
        <end position="250"/>
    </location>
</feature>
<keyword evidence="4 7" id="KW-0238">DNA-binding</keyword>
<evidence type="ECO:0000256" key="4">
    <source>
        <dbReference type="ARBA" id="ARBA00023125"/>
    </source>
</evidence>
<dbReference type="InterPro" id="IPR032198">
    <property type="entry name" value="E2F_CC-MB"/>
</dbReference>
<gene>
    <name evidence="10" type="ORF">FD755_024660</name>
</gene>
<dbReference type="Pfam" id="PF02319">
    <property type="entry name" value="WHD_E2F_TDP"/>
    <property type="match status" value="1"/>
</dbReference>
<dbReference type="InterPro" id="IPR003316">
    <property type="entry name" value="E2F_WHTH_DNA-bd_dom"/>
</dbReference>
<dbReference type="Gene3D" id="6.10.250.540">
    <property type="match status" value="1"/>
</dbReference>
<evidence type="ECO:0000256" key="5">
    <source>
        <dbReference type="ARBA" id="ARBA00023163"/>
    </source>
</evidence>